<dbReference type="EMBL" id="CP003098">
    <property type="protein sequence ID" value="AET33923.1"/>
    <property type="molecule type" value="Genomic_DNA"/>
</dbReference>
<dbReference type="GO" id="GO:0004164">
    <property type="term" value="F:diphthine synthase activity"/>
    <property type="evidence" value="ECO:0007669"/>
    <property type="project" value="UniProtKB-UniRule"/>
</dbReference>
<feature type="binding site" evidence="6 7">
    <location>
        <position position="163"/>
    </location>
    <ligand>
        <name>S-adenosyl-L-methionine</name>
        <dbReference type="ChEBI" id="CHEBI:59789"/>
    </ligand>
</feature>
<dbReference type="GO" id="GO:0017183">
    <property type="term" value="P:protein histidyl modification to diphthamide"/>
    <property type="evidence" value="ECO:0007669"/>
    <property type="project" value="UniProtKB-UniRule"/>
</dbReference>
<evidence type="ECO:0000259" key="8">
    <source>
        <dbReference type="Pfam" id="PF00590"/>
    </source>
</evidence>
<dbReference type="Gene3D" id="3.30.950.10">
    <property type="entry name" value="Methyltransferase, Cobalt-precorrin-4 Transmethylase, Domain 2"/>
    <property type="match status" value="1"/>
</dbReference>
<comment type="pathway">
    <text evidence="1 6">Protein modification; peptidyl-diphthamide biosynthesis.</text>
</comment>
<organism evidence="9 10">
    <name type="scientific">Pyrobaculum ferrireducens</name>
    <dbReference type="NCBI Taxonomy" id="1104324"/>
    <lineage>
        <taxon>Archaea</taxon>
        <taxon>Thermoproteota</taxon>
        <taxon>Thermoprotei</taxon>
        <taxon>Thermoproteales</taxon>
        <taxon>Thermoproteaceae</taxon>
        <taxon>Pyrobaculum</taxon>
    </lineage>
</organism>
<evidence type="ECO:0000256" key="6">
    <source>
        <dbReference type="HAMAP-Rule" id="MF_01084"/>
    </source>
</evidence>
<feature type="domain" description="Tetrapyrrole methylase" evidence="8">
    <location>
        <begin position="1"/>
        <end position="219"/>
    </location>
</feature>
<comment type="function">
    <text evidence="6">S-adenosyl-L-methionine-dependent methyltransferase that catalyzes the trimethylation of the amino group of the modified target histidine residue in translation elongation factor 2 (EF-2), to form an intermediate called diphthine. The three successive methylation reactions represent the second step of diphthamide biosynthesis.</text>
</comment>
<keyword evidence="10" id="KW-1185">Reference proteome</keyword>
<proteinExistence type="inferred from homology"/>
<dbReference type="UniPathway" id="UPA00559"/>
<reference evidence="9 10" key="1">
    <citation type="journal article" date="2012" name="J. Bacteriol.">
        <title>Complete genome sequence of strain 1860, a crenarchaeon of the genus pyrobaculum able to grow with various electron acceptors.</title>
        <authorList>
            <person name="Mardanov A.V."/>
            <person name="Gumerov V.M."/>
            <person name="Slobodkina G.B."/>
            <person name="Beletsky A.V."/>
            <person name="Bonch-Osmolovskaya E.A."/>
            <person name="Ravin N.V."/>
            <person name="Skryabin K.G."/>
        </authorList>
    </citation>
    <scope>NUCLEOTIDE SEQUENCE [LARGE SCALE GENOMIC DNA]</scope>
    <source>
        <strain evidence="9 10">1860</strain>
    </source>
</reference>
<dbReference type="InterPro" id="IPR014776">
    <property type="entry name" value="4pyrrole_Mease_sub2"/>
</dbReference>
<dbReference type="Proteomes" id="UP000005867">
    <property type="component" value="Chromosome"/>
</dbReference>
<evidence type="ECO:0000256" key="5">
    <source>
        <dbReference type="ARBA" id="ARBA00022691"/>
    </source>
</evidence>
<dbReference type="GO" id="GO:0032259">
    <property type="term" value="P:methylation"/>
    <property type="evidence" value="ECO:0007669"/>
    <property type="project" value="UniProtKB-KW"/>
</dbReference>
<dbReference type="InterPro" id="IPR014777">
    <property type="entry name" value="4pyrrole_Mease_sub1"/>
</dbReference>
<keyword evidence="3 6" id="KW-0489">Methyltransferase</keyword>
<dbReference type="eggNOG" id="arCOG04161">
    <property type="taxonomic scope" value="Archaea"/>
</dbReference>
<dbReference type="STRING" id="1104324.P186_2537"/>
<comment type="catalytic activity">
    <reaction evidence="6">
        <text>2-[(3S)-amino-3-carboxypropyl]-L-histidyl-[translation elongation factor 2] + 3 S-adenosyl-L-methionine = diphthine-[translation elongation factor 2] + 3 S-adenosyl-L-homocysteine + 3 H(+)</text>
        <dbReference type="Rhea" id="RHEA:36415"/>
        <dbReference type="Rhea" id="RHEA-COMP:9749"/>
        <dbReference type="Rhea" id="RHEA-COMP:10172"/>
        <dbReference type="ChEBI" id="CHEBI:15378"/>
        <dbReference type="ChEBI" id="CHEBI:57856"/>
        <dbReference type="ChEBI" id="CHEBI:59789"/>
        <dbReference type="ChEBI" id="CHEBI:73995"/>
        <dbReference type="ChEBI" id="CHEBI:82696"/>
        <dbReference type="EC" id="2.1.1.98"/>
    </reaction>
</comment>
<dbReference type="InterPro" id="IPR035996">
    <property type="entry name" value="4pyrrol_Methylase_sf"/>
</dbReference>
<keyword evidence="5 6" id="KW-0949">S-adenosyl-L-methionine</keyword>
<dbReference type="HOGENOM" id="CLU_066040_0_0_2"/>
<accession>G7VD44</accession>
<dbReference type="HAMAP" id="MF_01084">
    <property type="entry name" value="Diphthine_synth"/>
    <property type="match status" value="1"/>
</dbReference>
<evidence type="ECO:0000256" key="4">
    <source>
        <dbReference type="ARBA" id="ARBA00022679"/>
    </source>
</evidence>
<feature type="binding site" evidence="6 7">
    <location>
        <position position="83"/>
    </location>
    <ligand>
        <name>S-adenosyl-L-methionine</name>
        <dbReference type="ChEBI" id="CHEBI:59789"/>
    </ligand>
</feature>
<evidence type="ECO:0000256" key="7">
    <source>
        <dbReference type="PIRSR" id="PIRSR036432-1"/>
    </source>
</evidence>
<dbReference type="GeneID" id="11594139"/>
<dbReference type="InterPro" id="IPR000878">
    <property type="entry name" value="4pyrrol_Mease"/>
</dbReference>
<comment type="subunit">
    <text evidence="6">Homodimer.</text>
</comment>
<dbReference type="PANTHER" id="PTHR10882">
    <property type="entry name" value="DIPHTHINE SYNTHASE"/>
    <property type="match status" value="1"/>
</dbReference>
<evidence type="ECO:0000313" key="9">
    <source>
        <dbReference type="EMBL" id="AET33923.1"/>
    </source>
</evidence>
<dbReference type="PIRSF" id="PIRSF036432">
    <property type="entry name" value="Diphthine_synth"/>
    <property type="match status" value="1"/>
</dbReference>
<evidence type="ECO:0000313" key="10">
    <source>
        <dbReference type="Proteomes" id="UP000005867"/>
    </source>
</evidence>
<evidence type="ECO:0000256" key="3">
    <source>
        <dbReference type="ARBA" id="ARBA00022603"/>
    </source>
</evidence>
<dbReference type="AlphaFoldDB" id="G7VD44"/>
<dbReference type="Gene3D" id="3.40.1010.10">
    <property type="entry name" value="Cobalt-precorrin-4 Transmethylase, Domain 1"/>
    <property type="match status" value="1"/>
</dbReference>
<evidence type="ECO:0000256" key="1">
    <source>
        <dbReference type="ARBA" id="ARBA00005156"/>
    </source>
</evidence>
<feature type="binding site" evidence="6 7">
    <location>
        <position position="205"/>
    </location>
    <ligand>
        <name>S-adenosyl-L-methionine</name>
        <dbReference type="ChEBI" id="CHEBI:59789"/>
    </ligand>
</feature>
<dbReference type="PANTHER" id="PTHR10882:SF0">
    <property type="entry name" value="DIPHTHINE METHYL ESTER SYNTHASE"/>
    <property type="match status" value="1"/>
</dbReference>
<protein>
    <recommendedName>
        <fullName evidence="6">Diphthine synthase</fullName>
        <ecNumber evidence="6">2.1.1.98</ecNumber>
    </recommendedName>
    <alternativeName>
        <fullName evidence="6">Diphthamide biosynthesis methyltransferase</fullName>
    </alternativeName>
</protein>
<feature type="binding site" evidence="6 7">
    <location>
        <begin position="111"/>
        <end position="112"/>
    </location>
    <ligand>
        <name>S-adenosyl-L-methionine</name>
        <dbReference type="ChEBI" id="CHEBI:59789"/>
    </ligand>
</feature>
<keyword evidence="4 6" id="KW-0808">Transferase</keyword>
<dbReference type="CDD" id="cd11647">
    <property type="entry name" value="DHP5_DphB"/>
    <property type="match status" value="1"/>
</dbReference>
<dbReference type="KEGG" id="pyr:P186_2537"/>
<dbReference type="SUPFAM" id="SSF53790">
    <property type="entry name" value="Tetrapyrrole methylase"/>
    <property type="match status" value="1"/>
</dbReference>
<comment type="caution">
    <text evidence="6">Lacks conserved residue(s) required for the propagation of feature annotation.</text>
</comment>
<dbReference type="InterPro" id="IPR004551">
    <property type="entry name" value="Dphthn_synthase"/>
</dbReference>
<dbReference type="Pfam" id="PF00590">
    <property type="entry name" value="TP_methylase"/>
    <property type="match status" value="1"/>
</dbReference>
<dbReference type="RefSeq" id="WP_014289748.1">
    <property type="nucleotide sequence ID" value="NC_016645.1"/>
</dbReference>
<gene>
    <name evidence="6" type="primary">dphB</name>
    <name evidence="9" type="ORF">P186_2537</name>
</gene>
<name>G7VD44_9CREN</name>
<sequence>MFFLVGVGPGPGYITEVAARIIREADCVFYEDYTGPLDVEGLRRVARSEPVRLTRRDLEEESGRKIFECLREGRRAVLVTAGDPALATAHSALVALARSRGYRAEVVPGVSIICAAFSVSCLSIYKMGGVATVTYPRGGVYSTRPYELVEQNLKRGFHTLLLLDVREDGAFMPPRDAAAVLMQLEERERRGVFTPALPVVVVYRLGWGGSALYTTLGDLATSGIEGPAVVIVPSQLSPVERECVEGLARRQAV</sequence>
<dbReference type="OrthoDB" id="39139at2157"/>
<evidence type="ECO:0000256" key="2">
    <source>
        <dbReference type="ARBA" id="ARBA00006729"/>
    </source>
</evidence>
<comment type="similarity">
    <text evidence="2 6">Belongs to the diphthine synthase family.</text>
</comment>
<feature type="binding site" evidence="6 7">
    <location>
        <position position="86"/>
    </location>
    <ligand>
        <name>S-adenosyl-L-methionine</name>
        <dbReference type="ChEBI" id="CHEBI:59789"/>
    </ligand>
</feature>
<dbReference type="EC" id="2.1.1.98" evidence="6"/>